<dbReference type="GO" id="GO:0003779">
    <property type="term" value="F:actin binding"/>
    <property type="evidence" value="ECO:0007669"/>
    <property type="project" value="InterPro"/>
</dbReference>
<feature type="compositionally biased region" description="Pro residues" evidence="1">
    <location>
        <begin position="164"/>
        <end position="178"/>
    </location>
</feature>
<feature type="domain" description="WH2" evidence="2">
    <location>
        <begin position="42"/>
        <end position="59"/>
    </location>
</feature>
<reference evidence="4" key="1">
    <citation type="submission" date="2016-03" db="EMBL/GenBank/DDBJ databases">
        <authorList>
            <person name="Ploux O."/>
        </authorList>
    </citation>
    <scope>NUCLEOTIDE SEQUENCE [LARGE SCALE GENOMIC DNA]</scope>
    <source>
        <strain evidence="4">UK7</strain>
    </source>
</reference>
<feature type="compositionally biased region" description="Polar residues" evidence="1">
    <location>
        <begin position="101"/>
        <end position="115"/>
    </location>
</feature>
<feature type="compositionally biased region" description="Low complexity" evidence="1">
    <location>
        <begin position="378"/>
        <end position="396"/>
    </location>
</feature>
<feature type="compositionally biased region" description="Pro residues" evidence="1">
    <location>
        <begin position="1"/>
        <end position="32"/>
    </location>
</feature>
<dbReference type="InterPro" id="IPR003124">
    <property type="entry name" value="WH2_dom"/>
</dbReference>
<dbReference type="InParanoid" id="A0A1E1JX83"/>
<name>A0A1E1JX83_9HELO</name>
<evidence type="ECO:0000256" key="1">
    <source>
        <dbReference type="SAM" id="MobiDB-lite"/>
    </source>
</evidence>
<accession>A0A1E1JX83</accession>
<dbReference type="Pfam" id="PF02205">
    <property type="entry name" value="WH2"/>
    <property type="match status" value="1"/>
</dbReference>
<protein>
    <submittedName>
        <fullName evidence="3">Related to proline-rich protein verprolin</fullName>
    </submittedName>
</protein>
<feature type="compositionally biased region" description="Pro residues" evidence="1">
    <location>
        <begin position="346"/>
        <end position="360"/>
    </location>
</feature>
<evidence type="ECO:0000259" key="2">
    <source>
        <dbReference type="PROSITE" id="PS51082"/>
    </source>
</evidence>
<comment type="caution">
    <text evidence="3">The sequence shown here is derived from an EMBL/GenBank/DDBJ whole genome shotgun (WGS) entry which is preliminary data.</text>
</comment>
<dbReference type="PROSITE" id="PS51082">
    <property type="entry name" value="WH2"/>
    <property type="match status" value="1"/>
</dbReference>
<feature type="compositionally biased region" description="Pro residues" evidence="1">
    <location>
        <begin position="220"/>
        <end position="306"/>
    </location>
</feature>
<feature type="compositionally biased region" description="Low complexity" evidence="1">
    <location>
        <begin position="331"/>
        <end position="345"/>
    </location>
</feature>
<feature type="compositionally biased region" description="Gly residues" evidence="1">
    <location>
        <begin position="72"/>
        <end position="81"/>
    </location>
</feature>
<feature type="region of interest" description="Disordered" evidence="1">
    <location>
        <begin position="1"/>
        <end position="424"/>
    </location>
</feature>
<organism evidence="3 4">
    <name type="scientific">Rhynchosporium graminicola</name>
    <dbReference type="NCBI Taxonomy" id="2792576"/>
    <lineage>
        <taxon>Eukaryota</taxon>
        <taxon>Fungi</taxon>
        <taxon>Dikarya</taxon>
        <taxon>Ascomycota</taxon>
        <taxon>Pezizomycotina</taxon>
        <taxon>Leotiomycetes</taxon>
        <taxon>Helotiales</taxon>
        <taxon>Ploettnerulaceae</taxon>
        <taxon>Rhynchosporium</taxon>
    </lineage>
</organism>
<sequence>MPPPPPPPPPPPAMGGGPPPPPPPPGNMPSRPPAGNRVKPPAVGALLSDISKGKQLKKAVTNDRSAPIVGKVSGGSGGSGPVAGAPPVPGMLKPPGGASRARSNSDQSGRESSGATGMEQPPQLGGLFAGGMPKLKKRGGGVETGANRDSSYTSDPESSRSSAPKPPATSAPRPPSAAPPLHGSQNGQARPLAFTPSIANLRKTGGPALPRPNSSASLRGPPPPIGKKPPIPPPTSRKPSNLQPPPSSAPPPPSAIAARPPPPPSSNAPPPPLPSSSAPPPPPLPSSNAPLPPPPPQASAPRPPMNGPSRSQALPPPTSPPSTNGAGQSLAMQAAIRAAGQASPALVPPPPSSAPPPPSARPAAQPMRPVDSSSYTLSSNGGLPNNPSPNRNSGTSEPARRIFINDPRWKFQDENTLPKPRDFVGGAKRYRAGRGSSVPLNLSNFS</sequence>
<dbReference type="STRING" id="914237.A0A1E1JX83"/>
<evidence type="ECO:0000313" key="4">
    <source>
        <dbReference type="Proteomes" id="UP000178129"/>
    </source>
</evidence>
<dbReference type="EMBL" id="FJUW01000004">
    <property type="protein sequence ID" value="CZS90419.1"/>
    <property type="molecule type" value="Genomic_DNA"/>
</dbReference>
<gene>
    <name evidence="3" type="ORF">RCO7_06913</name>
</gene>
<dbReference type="Proteomes" id="UP000178129">
    <property type="component" value="Unassembled WGS sequence"/>
</dbReference>
<keyword evidence="4" id="KW-1185">Reference proteome</keyword>
<dbReference type="AlphaFoldDB" id="A0A1E1JX83"/>
<proteinExistence type="predicted"/>
<evidence type="ECO:0000313" key="3">
    <source>
        <dbReference type="EMBL" id="CZS90419.1"/>
    </source>
</evidence>